<evidence type="ECO:0000256" key="4">
    <source>
        <dbReference type="ARBA" id="ARBA00023136"/>
    </source>
</evidence>
<keyword evidence="3" id="KW-1133">Transmembrane helix</keyword>
<dbReference type="Proteomes" id="UP000069906">
    <property type="component" value="Chromosome"/>
</dbReference>
<evidence type="ECO:0000313" key="6">
    <source>
        <dbReference type="EMBL" id="ALG81005.1"/>
    </source>
</evidence>
<dbReference type="KEGG" id="hsf:HLASA_0089"/>
<reference evidence="7" key="2">
    <citation type="submission" date="2015-05" db="EMBL/GenBank/DDBJ databases">
        <title>Complete genome sequence of Halanaeroarchaeum sulfurireducens type strain M27-SA2, a sulfate-reducer haloarchaeon from marine anoxic lake Medee.</title>
        <authorList>
            <person name="Messina E."/>
            <person name="Kublanov I.V."/>
            <person name="Toshchakov S."/>
            <person name="Arcadi E."/>
            <person name="La Spada G."/>
            <person name="La Cono V."/>
            <person name="Yakimov M.M."/>
        </authorList>
    </citation>
    <scope>NUCLEOTIDE SEQUENCE [LARGE SCALE GENOMIC DNA]</scope>
    <source>
        <strain evidence="7">M27-SA2</strain>
    </source>
</reference>
<dbReference type="STRING" id="1604004.HLASA_0089"/>
<dbReference type="CDD" id="cd16914">
    <property type="entry name" value="EcfT"/>
    <property type="match status" value="1"/>
</dbReference>
<dbReference type="KEGG" id="hsu:HLASF_0089"/>
<dbReference type="OrthoDB" id="204634at2157"/>
<proteinExistence type="predicted"/>
<dbReference type="RefSeq" id="WP_050047453.1">
    <property type="nucleotide sequence ID" value="NZ_CP008874.1"/>
</dbReference>
<accession>A0A0F7PB90</accession>
<comment type="subcellular location">
    <subcellularLocation>
        <location evidence="1">Membrane</location>
        <topology evidence="1">Multi-pass membrane protein</topology>
    </subcellularLocation>
</comment>
<evidence type="ECO:0000313" key="7">
    <source>
        <dbReference type="Proteomes" id="UP000060390"/>
    </source>
</evidence>
<evidence type="ECO:0000256" key="2">
    <source>
        <dbReference type="ARBA" id="ARBA00022692"/>
    </source>
</evidence>
<dbReference type="EMBL" id="CP008874">
    <property type="protein sequence ID" value="AKH96603.1"/>
    <property type="molecule type" value="Genomic_DNA"/>
</dbReference>
<dbReference type="Pfam" id="PF02361">
    <property type="entry name" value="CbiQ"/>
    <property type="match status" value="1"/>
</dbReference>
<dbReference type="AlphaFoldDB" id="A0A0F7PB90"/>
<evidence type="ECO:0000256" key="3">
    <source>
        <dbReference type="ARBA" id="ARBA00022989"/>
    </source>
</evidence>
<reference evidence="5 8" key="1">
    <citation type="journal article" date="2015" name="ISME J.">
        <title>Elemental sulfur and acetate can support life of a novel strictly anaerobic haloarchaeon.</title>
        <authorList>
            <person name="Sorokin D.Y."/>
            <person name="Kublanov I.V."/>
            <person name="Gavrilov S.N."/>
            <person name="Rojo D."/>
            <person name="Roman P."/>
            <person name="Golyshin P.N."/>
            <person name="Slepak V.Z."/>
            <person name="Smedile F."/>
            <person name="Ferrer M."/>
            <person name="Messina E."/>
            <person name="La Cono V."/>
            <person name="Yakimov M.M."/>
        </authorList>
    </citation>
    <scope>NUCLEOTIDE SEQUENCE [LARGE SCALE GENOMIC DNA]</scope>
    <source>
        <strain evidence="5 8">HSR2</strain>
    </source>
</reference>
<dbReference type="GeneID" id="26009463"/>
<dbReference type="EMBL" id="CP011564">
    <property type="protein sequence ID" value="ALG81005.1"/>
    <property type="molecule type" value="Genomic_DNA"/>
</dbReference>
<dbReference type="Proteomes" id="UP000060390">
    <property type="component" value="Chromosome"/>
</dbReference>
<name>A0A0F7PB90_9EURY</name>
<sequence length="234" mass="24775">MLSYDPGTGMARRLDPRTKLLFQVGFAVAAFESTHPRGLVALTLVVGWVLVASRIGPVEALGEYGPFVPFLFGAPLLAGLTLGPPWFVPADTVDPALASYRSVLLLAVGAAYVKTTPVRDSRAAVAWLVPGRVGRGLALGIGFVFRLLPLLQADLRRSRDAARARLGGTRPLHERMRVVALDGLRRATGRADGLAVALRARCLAWNPTPPPMALAAPDYAVLAGTAGVVLVAVW</sequence>
<reference evidence="6 7" key="3">
    <citation type="journal article" date="2016" name="Stand. Genomic Sci.">
        <title>Complete genome sequence of 'Halanaeroarchaeum sulfurireducens' M27-SA2, a sulfur-reducing and acetate-oxidizing haloarchaeon from the deep-sea hypersaline anoxic lake Medee.</title>
        <authorList>
            <person name="Messina E."/>
            <person name="Sorokin D.Y."/>
            <person name="Kublanov I.V."/>
            <person name="Toshchakov S."/>
            <person name="Lopatina A."/>
            <person name="Arcadi E."/>
            <person name="Smedile F."/>
            <person name="La Spada G."/>
            <person name="La Cono V."/>
            <person name="Yakimov M.M."/>
        </authorList>
    </citation>
    <scope>NUCLEOTIDE SEQUENCE [LARGE SCALE GENOMIC DNA]</scope>
    <source>
        <strain evidence="6 7">M27-SA2</strain>
    </source>
</reference>
<keyword evidence="8" id="KW-1185">Reference proteome</keyword>
<keyword evidence="2" id="KW-0812">Transmembrane</keyword>
<evidence type="ECO:0000313" key="8">
    <source>
        <dbReference type="Proteomes" id="UP000069906"/>
    </source>
</evidence>
<keyword evidence="4" id="KW-0472">Membrane</keyword>
<evidence type="ECO:0000313" key="5">
    <source>
        <dbReference type="EMBL" id="AKH96603.1"/>
    </source>
</evidence>
<dbReference type="GO" id="GO:0005886">
    <property type="term" value="C:plasma membrane"/>
    <property type="evidence" value="ECO:0007669"/>
    <property type="project" value="UniProtKB-ARBA"/>
</dbReference>
<protein>
    <submittedName>
        <fullName evidence="5">Cobalt ABC transporter permease</fullName>
    </submittedName>
</protein>
<dbReference type="InterPro" id="IPR003339">
    <property type="entry name" value="ABC/ECF_trnsptr_transmembrane"/>
</dbReference>
<dbReference type="HOGENOM" id="CLU_1168562_0_0_2"/>
<gene>
    <name evidence="5" type="primary">cbiQ</name>
    <name evidence="6" type="ORF">HLASA_0089</name>
    <name evidence="5" type="ORF">HLASF_0089</name>
</gene>
<organism evidence="5 8">
    <name type="scientific">Halanaeroarchaeum sulfurireducens</name>
    <dbReference type="NCBI Taxonomy" id="1604004"/>
    <lineage>
        <taxon>Archaea</taxon>
        <taxon>Methanobacteriati</taxon>
        <taxon>Methanobacteriota</taxon>
        <taxon>Stenosarchaea group</taxon>
        <taxon>Halobacteria</taxon>
        <taxon>Halobacteriales</taxon>
        <taxon>Halobacteriaceae</taxon>
        <taxon>Halanaeroarchaeum</taxon>
    </lineage>
</organism>
<evidence type="ECO:0000256" key="1">
    <source>
        <dbReference type="ARBA" id="ARBA00004141"/>
    </source>
</evidence>